<gene>
    <name evidence="3" type="ORF">AA0117_g10627</name>
</gene>
<name>A0A4Q4N6A8_ALTAL</name>
<evidence type="ECO:0000313" key="3">
    <source>
        <dbReference type="EMBL" id="RYN70300.1"/>
    </source>
</evidence>
<evidence type="ECO:0000313" key="4">
    <source>
        <dbReference type="Proteomes" id="UP000291422"/>
    </source>
</evidence>
<dbReference type="PROSITE" id="PS50280">
    <property type="entry name" value="SET"/>
    <property type="match status" value="1"/>
</dbReference>
<accession>A0A4Q4N6A8</accession>
<comment type="caution">
    <text evidence="3">The sequence shown here is derived from an EMBL/GenBank/DDBJ whole genome shotgun (WGS) entry which is preliminary data.</text>
</comment>
<dbReference type="InterPro" id="IPR046341">
    <property type="entry name" value="SET_dom_sf"/>
</dbReference>
<feature type="domain" description="SET" evidence="2">
    <location>
        <begin position="134"/>
        <end position="281"/>
    </location>
</feature>
<dbReference type="PANTHER" id="PTHR47332">
    <property type="entry name" value="SET DOMAIN-CONTAINING PROTEIN 5"/>
    <property type="match status" value="1"/>
</dbReference>
<dbReference type="Gene3D" id="1.25.40.10">
    <property type="entry name" value="Tetratricopeptide repeat domain"/>
    <property type="match status" value="1"/>
</dbReference>
<organism evidence="3 4">
    <name type="scientific">Alternaria alternata</name>
    <name type="common">Alternaria rot fungus</name>
    <name type="synonym">Torula alternata</name>
    <dbReference type="NCBI Taxonomy" id="5599"/>
    <lineage>
        <taxon>Eukaryota</taxon>
        <taxon>Fungi</taxon>
        <taxon>Dikarya</taxon>
        <taxon>Ascomycota</taxon>
        <taxon>Pezizomycotina</taxon>
        <taxon>Dothideomycetes</taxon>
        <taxon>Pleosporomycetidae</taxon>
        <taxon>Pleosporales</taxon>
        <taxon>Pleosporineae</taxon>
        <taxon>Pleosporaceae</taxon>
        <taxon>Alternaria</taxon>
        <taxon>Alternaria sect. Alternaria</taxon>
        <taxon>Alternaria alternata complex</taxon>
    </lineage>
</organism>
<reference evidence="4" key="1">
    <citation type="journal article" date="2019" name="bioRxiv">
        <title>Genomics, evolutionary history and diagnostics of the Alternaria alternata species group including apple and Asian pear pathotypes.</title>
        <authorList>
            <person name="Armitage A.D."/>
            <person name="Cockerton H.M."/>
            <person name="Sreenivasaprasad S."/>
            <person name="Woodhall J.W."/>
            <person name="Lane C.R."/>
            <person name="Harrison R.J."/>
            <person name="Clarkson J.P."/>
        </authorList>
    </citation>
    <scope>NUCLEOTIDE SEQUENCE [LARGE SCALE GENOMIC DNA]</scope>
    <source>
        <strain evidence="4">FERA 1177</strain>
    </source>
</reference>
<dbReference type="EMBL" id="PDXD01000042">
    <property type="protein sequence ID" value="RYN70300.1"/>
    <property type="molecule type" value="Genomic_DNA"/>
</dbReference>
<dbReference type="VEuPathDB" id="FungiDB:CC77DRAFT_1026157"/>
<dbReference type="SUPFAM" id="SSF82199">
    <property type="entry name" value="SET domain"/>
    <property type="match status" value="1"/>
</dbReference>
<dbReference type="Gene3D" id="2.170.270.10">
    <property type="entry name" value="SET domain"/>
    <property type="match status" value="1"/>
</dbReference>
<protein>
    <recommendedName>
        <fullName evidence="2">SET domain-containing protein</fullName>
    </recommendedName>
</protein>
<dbReference type="InterPro" id="IPR011990">
    <property type="entry name" value="TPR-like_helical_dom_sf"/>
</dbReference>
<dbReference type="InterPro" id="IPR053185">
    <property type="entry name" value="SET_domain_protein"/>
</dbReference>
<evidence type="ECO:0000256" key="1">
    <source>
        <dbReference type="SAM" id="SignalP"/>
    </source>
</evidence>
<dbReference type="AlphaFoldDB" id="A0A4Q4N6A8"/>
<dbReference type="PANTHER" id="PTHR47332:SF6">
    <property type="entry name" value="SET DOMAIN-CONTAINING PROTEIN"/>
    <property type="match status" value="1"/>
</dbReference>
<feature type="signal peptide" evidence="1">
    <location>
        <begin position="1"/>
        <end position="19"/>
    </location>
</feature>
<keyword evidence="1" id="KW-0732">Signal</keyword>
<dbReference type="Proteomes" id="UP000291422">
    <property type="component" value="Unassembled WGS sequence"/>
</dbReference>
<dbReference type="InterPro" id="IPR001214">
    <property type="entry name" value="SET_dom"/>
</dbReference>
<dbReference type="CDD" id="cd20071">
    <property type="entry name" value="SET_SMYD"/>
    <property type="match status" value="1"/>
</dbReference>
<sequence length="420" mass="47300">MRNLSAILAHVASVDLVSWTLQRQPCWQESPLYNLAFQTSLDASQTYAFCAELFSPLGQVHAKPRDMYEPWTHNPVCTPHLSGINDTLCVYTNFTFAGERGISIVTTPRLARQFAVLPALLEQSIHAARNINTPTNVYRATEIPAKGIGMLATRPLAFGEVVTSHTPALVAYLEAELSTLDRETLWRTAISQLPPTLQEYFLSLATVYGDERVRVQDIVKANTFQILLGGANHLAVWPETSRLNHACAPNAQYVVDADALTHTVRVTRPIAEGEEVTISYTSPLEETNVRRQHLQQGFHFTCTCKRCADRRSDVTLERIRILQKKLNDWSSASSSGSVDMAEELLSLYRQEGLEGFMDMPYGFAALAYSTVGDREKALSYAEKAQEAIQMKDGVWTENWKMWEGFKGDLEGHWSWRRRRV</sequence>
<proteinExistence type="predicted"/>
<feature type="chain" id="PRO_5020287277" description="SET domain-containing protein" evidence="1">
    <location>
        <begin position="20"/>
        <end position="420"/>
    </location>
</feature>
<evidence type="ECO:0000259" key="2">
    <source>
        <dbReference type="PROSITE" id="PS50280"/>
    </source>
</evidence>
<dbReference type="Pfam" id="PF00856">
    <property type="entry name" value="SET"/>
    <property type="match status" value="1"/>
</dbReference>